<dbReference type="Gene3D" id="3.30.160.720">
    <property type="match status" value="1"/>
</dbReference>
<keyword evidence="4 7" id="KW-0540">Nuclease</keyword>
<gene>
    <name evidence="7" type="primary">sbcD</name>
    <name evidence="10" type="ORF">TDSAC_0079</name>
</gene>
<dbReference type="InterPro" id="IPR041796">
    <property type="entry name" value="Mre11_N"/>
</dbReference>
<dbReference type="KEGG" id="taci:TDSAC_0079"/>
<sequence>MNKIKPLKVLHTSDWHIGDTICSKKRYDEFEVALNWLYSVIEEKDVDIVLISGDIFNTSTPSSQAQELYYRFLHNITRSKCKHVVITAGNHDSPTFLSAPKEILKALNVHVIGSISDRLEDEVIVLKDNENKPILIVCAVPYLRERDIRFSEEEDTTEREMKIINAIKKHYDDVFDVAKNKKNELGLDVPIIVMGHLFLNSAKLEDNDGIRDLYVGSLCQIPVEFLPQKADYIALGHLHSPQSVGKNEKIRYSGSLLPMNFKPYEQKKVVFLAQFYNEVLNVESVEVPRKKELISLSGSFEEIKQKIEILLSTDKEYYLEVIYTGEEIVPNLKEQIEYLPRSNKIEILKIKNNRLQKASEDNSEIIDEDLSLDLFSIFERCLEENLISEEQRVELRGAFREILKSMSEKDLLNEDS</sequence>
<keyword evidence="7" id="KW-0255">Endonuclease</keyword>
<accession>A0A2R4VY45</accession>
<evidence type="ECO:0000259" key="8">
    <source>
        <dbReference type="Pfam" id="PF00149"/>
    </source>
</evidence>
<dbReference type="OrthoDB" id="9773856at2"/>
<feature type="domain" description="Calcineurin-like phosphoesterase" evidence="8">
    <location>
        <begin position="7"/>
        <end position="241"/>
    </location>
</feature>
<evidence type="ECO:0000313" key="10">
    <source>
        <dbReference type="EMBL" id="AWB09469.1"/>
    </source>
</evidence>
<keyword evidence="7" id="KW-0235">DNA replication</keyword>
<dbReference type="AlphaFoldDB" id="A0A2R4VY45"/>
<evidence type="ECO:0000256" key="7">
    <source>
        <dbReference type="RuleBase" id="RU363069"/>
    </source>
</evidence>
<dbReference type="SUPFAM" id="SSF56300">
    <property type="entry name" value="Metallo-dependent phosphatases"/>
    <property type="match status" value="1"/>
</dbReference>
<dbReference type="CDD" id="cd00840">
    <property type="entry name" value="MPP_Mre11_N"/>
    <property type="match status" value="1"/>
</dbReference>
<evidence type="ECO:0000256" key="3">
    <source>
        <dbReference type="ARBA" id="ARBA00013365"/>
    </source>
</evidence>
<protein>
    <recommendedName>
        <fullName evidence="3 7">Nuclease SbcCD subunit D</fullName>
    </recommendedName>
</protein>
<evidence type="ECO:0000256" key="6">
    <source>
        <dbReference type="ARBA" id="ARBA00022839"/>
    </source>
</evidence>
<dbReference type="EMBL" id="CP020921">
    <property type="protein sequence ID" value="AWB09469.1"/>
    <property type="molecule type" value="Genomic_DNA"/>
</dbReference>
<dbReference type="GO" id="GO:0006260">
    <property type="term" value="P:DNA replication"/>
    <property type="evidence" value="ECO:0007669"/>
    <property type="project" value="UniProtKB-KW"/>
</dbReference>
<dbReference type="PANTHER" id="PTHR30337">
    <property type="entry name" value="COMPONENT OF ATP-DEPENDENT DSDNA EXONUCLEASE"/>
    <property type="match status" value="1"/>
</dbReference>
<dbReference type="GO" id="GO:0006310">
    <property type="term" value="P:DNA recombination"/>
    <property type="evidence" value="ECO:0007669"/>
    <property type="project" value="UniProtKB-KW"/>
</dbReference>
<dbReference type="GO" id="GO:0008408">
    <property type="term" value="F:3'-5' exonuclease activity"/>
    <property type="evidence" value="ECO:0007669"/>
    <property type="project" value="InterPro"/>
</dbReference>
<dbReference type="InterPro" id="IPR029052">
    <property type="entry name" value="Metallo-depent_PP-like"/>
</dbReference>
<comment type="similarity">
    <text evidence="1 7">Belongs to the SbcD family.</text>
</comment>
<dbReference type="InterPro" id="IPR050535">
    <property type="entry name" value="DNA_Repair-Maintenance_Comp"/>
</dbReference>
<keyword evidence="11" id="KW-1185">Reference proteome</keyword>
<keyword evidence="6 7" id="KW-0269">Exonuclease</keyword>
<keyword evidence="5 7" id="KW-0378">Hydrolase</keyword>
<dbReference type="InterPro" id="IPR004593">
    <property type="entry name" value="SbcD"/>
</dbReference>
<organism evidence="10 11">
    <name type="scientific">Thermodesulfobium acidiphilum</name>
    <dbReference type="NCBI Taxonomy" id="1794699"/>
    <lineage>
        <taxon>Bacteria</taxon>
        <taxon>Pseudomonadati</taxon>
        <taxon>Thermodesulfobiota</taxon>
        <taxon>Thermodesulfobiia</taxon>
        <taxon>Thermodesulfobiales</taxon>
        <taxon>Thermodesulfobiaceae</taxon>
        <taxon>Thermodesulfobium</taxon>
    </lineage>
</organism>
<keyword evidence="7" id="KW-0233">DNA recombination</keyword>
<dbReference type="PANTHER" id="PTHR30337:SF0">
    <property type="entry name" value="NUCLEASE SBCCD SUBUNIT D"/>
    <property type="match status" value="1"/>
</dbReference>
<dbReference type="Gene3D" id="3.60.21.10">
    <property type="match status" value="1"/>
</dbReference>
<dbReference type="Proteomes" id="UP000244792">
    <property type="component" value="Chromosome"/>
</dbReference>
<feature type="domain" description="Nuclease SbcCD subunit D C-terminal" evidence="9">
    <location>
        <begin position="290"/>
        <end position="384"/>
    </location>
</feature>
<dbReference type="InterPro" id="IPR026843">
    <property type="entry name" value="SbcD_C"/>
</dbReference>
<evidence type="ECO:0000256" key="2">
    <source>
        <dbReference type="ARBA" id="ARBA00011322"/>
    </source>
</evidence>
<evidence type="ECO:0000313" key="11">
    <source>
        <dbReference type="Proteomes" id="UP000244792"/>
    </source>
</evidence>
<proteinExistence type="inferred from homology"/>
<dbReference type="NCBIfam" id="TIGR00619">
    <property type="entry name" value="sbcd"/>
    <property type="match status" value="1"/>
</dbReference>
<evidence type="ECO:0000256" key="1">
    <source>
        <dbReference type="ARBA" id="ARBA00010555"/>
    </source>
</evidence>
<comment type="subunit">
    <text evidence="2 7">Heterodimer of SbcC and SbcD.</text>
</comment>
<evidence type="ECO:0000256" key="4">
    <source>
        <dbReference type="ARBA" id="ARBA00022722"/>
    </source>
</evidence>
<evidence type="ECO:0000259" key="9">
    <source>
        <dbReference type="Pfam" id="PF12320"/>
    </source>
</evidence>
<name>A0A2R4VY45_THEAF</name>
<dbReference type="InterPro" id="IPR004843">
    <property type="entry name" value="Calcineurin-like_PHP"/>
</dbReference>
<dbReference type="Pfam" id="PF00149">
    <property type="entry name" value="Metallophos"/>
    <property type="match status" value="1"/>
</dbReference>
<reference evidence="10 11" key="1">
    <citation type="submission" date="2017-04" db="EMBL/GenBank/DDBJ databases">
        <title>Genomic insights into metabolism of Thermodesulfobium acidiphilum.</title>
        <authorList>
            <person name="Toshchakov S.V."/>
            <person name="Frolov E.N."/>
            <person name="Kublanov I.V."/>
            <person name="Samarov N.I."/>
            <person name="Novikov A."/>
            <person name="Lebedinsky A.V."/>
            <person name="Bonch-Osmolovskaya E.A."/>
            <person name="Chernyh N.A."/>
        </authorList>
    </citation>
    <scope>NUCLEOTIDE SEQUENCE [LARGE SCALE GENOMIC DNA]</scope>
    <source>
        <strain evidence="10 11">3127-1</strain>
    </source>
</reference>
<comment type="function">
    <text evidence="7">SbcCD cleaves DNA hairpin structures. These structures can inhibit DNA replication and are intermediates in certain DNA recombination reactions. The complex acts as a 3'-&gt;5' double strand exonuclease that can open hairpins. It also has a 5' single-strand endonuclease activity.</text>
</comment>
<dbReference type="Pfam" id="PF12320">
    <property type="entry name" value="SbcD_C"/>
    <property type="match status" value="1"/>
</dbReference>
<dbReference type="GO" id="GO:0004519">
    <property type="term" value="F:endonuclease activity"/>
    <property type="evidence" value="ECO:0007669"/>
    <property type="project" value="UniProtKB-KW"/>
</dbReference>
<evidence type="ECO:0000256" key="5">
    <source>
        <dbReference type="ARBA" id="ARBA00022801"/>
    </source>
</evidence>
<dbReference type="RefSeq" id="WP_108307782.1">
    <property type="nucleotide sequence ID" value="NZ_CP020921.1"/>
</dbReference>